<dbReference type="SUPFAM" id="SSF54928">
    <property type="entry name" value="RNA-binding domain, RBD"/>
    <property type="match status" value="1"/>
</dbReference>
<proteinExistence type="predicted"/>
<comment type="caution">
    <text evidence="3">The sequence shown here is derived from an EMBL/GenBank/DDBJ whole genome shotgun (WGS) entry which is preliminary data.</text>
</comment>
<dbReference type="Pfam" id="PF04059">
    <property type="entry name" value="RRM_2"/>
    <property type="match status" value="1"/>
</dbReference>
<evidence type="ECO:0000256" key="1">
    <source>
        <dbReference type="PROSITE-ProRule" id="PRU00176"/>
    </source>
</evidence>
<dbReference type="InterPro" id="IPR035979">
    <property type="entry name" value="RBD_domain_sf"/>
</dbReference>
<keyword evidence="1" id="KW-0694">RNA-binding</keyword>
<dbReference type="GO" id="GO:0003723">
    <property type="term" value="F:RNA binding"/>
    <property type="evidence" value="ECO:0007669"/>
    <property type="project" value="UniProtKB-UniRule"/>
</dbReference>
<gene>
    <name evidence="3" type="primary">ML3</name>
    <name evidence="3" type="ORF">AK812_SmicGene3598</name>
</gene>
<protein>
    <submittedName>
        <fullName evidence="3">Protein MEI2-like 3</fullName>
    </submittedName>
</protein>
<accession>A0A1Q9EYN6</accession>
<dbReference type="PROSITE" id="PS50102">
    <property type="entry name" value="RRM"/>
    <property type="match status" value="1"/>
</dbReference>
<evidence type="ECO:0000259" key="2">
    <source>
        <dbReference type="PROSITE" id="PS50102"/>
    </source>
</evidence>
<dbReference type="AlphaFoldDB" id="A0A1Q9EYN6"/>
<reference evidence="3 4" key="1">
    <citation type="submission" date="2016-02" db="EMBL/GenBank/DDBJ databases">
        <title>Genome analysis of coral dinoflagellate symbionts highlights evolutionary adaptations to a symbiotic lifestyle.</title>
        <authorList>
            <person name="Aranda M."/>
            <person name="Li Y."/>
            <person name="Liew Y.J."/>
            <person name="Baumgarten S."/>
            <person name="Simakov O."/>
            <person name="Wilson M."/>
            <person name="Piel J."/>
            <person name="Ashoor H."/>
            <person name="Bougouffa S."/>
            <person name="Bajic V.B."/>
            <person name="Ryu T."/>
            <person name="Ravasi T."/>
            <person name="Bayer T."/>
            <person name="Micklem G."/>
            <person name="Kim H."/>
            <person name="Bhak J."/>
            <person name="Lajeunesse T.C."/>
            <person name="Voolstra C.R."/>
        </authorList>
    </citation>
    <scope>NUCLEOTIDE SEQUENCE [LARGE SCALE GENOMIC DNA]</scope>
    <source>
        <strain evidence="3 4">CCMP2467</strain>
    </source>
</reference>
<organism evidence="3 4">
    <name type="scientific">Symbiodinium microadriaticum</name>
    <name type="common">Dinoflagellate</name>
    <name type="synonym">Zooxanthella microadriatica</name>
    <dbReference type="NCBI Taxonomy" id="2951"/>
    <lineage>
        <taxon>Eukaryota</taxon>
        <taxon>Sar</taxon>
        <taxon>Alveolata</taxon>
        <taxon>Dinophyceae</taxon>
        <taxon>Suessiales</taxon>
        <taxon>Symbiodiniaceae</taxon>
        <taxon>Symbiodinium</taxon>
    </lineage>
</organism>
<name>A0A1Q9EYN6_SYMMI</name>
<dbReference type="InterPro" id="IPR007201">
    <property type="entry name" value="Mei2-like_Rrm_C"/>
</dbReference>
<feature type="domain" description="RRM" evidence="2">
    <location>
        <begin position="19"/>
        <end position="104"/>
    </location>
</feature>
<dbReference type="InterPro" id="IPR000504">
    <property type="entry name" value="RRM_dom"/>
</dbReference>
<evidence type="ECO:0000313" key="3">
    <source>
        <dbReference type="EMBL" id="OLQ12511.1"/>
    </source>
</evidence>
<dbReference type="Proteomes" id="UP000186817">
    <property type="component" value="Unassembled WGS sequence"/>
</dbReference>
<dbReference type="OrthoDB" id="434028at2759"/>
<dbReference type="Gene3D" id="3.30.70.330">
    <property type="match status" value="1"/>
</dbReference>
<dbReference type="EMBL" id="LSRX01000042">
    <property type="protein sequence ID" value="OLQ12511.1"/>
    <property type="molecule type" value="Genomic_DNA"/>
</dbReference>
<sequence length="203" mass="23009">MRMSFDQGDHGQQLDDGATAIMLRRLPSKLMIESFLDILNQFWPGRYNFVYVPHDKSRQRNVALAFVNFTDSEAARTAFAYFQGRSHPMDVRLGSHIRVSQADVQGLNLNLAYFIARSGLTDMENPHAPRVFEKGRRVNLLEAAKKHVTMQLVAQASQHVKAVDDARAKQAARPRRDPPILTSMMVIVVMKMEKLVKLMTTIG</sequence>
<evidence type="ECO:0000313" key="4">
    <source>
        <dbReference type="Proteomes" id="UP000186817"/>
    </source>
</evidence>
<dbReference type="InterPro" id="IPR012677">
    <property type="entry name" value="Nucleotide-bd_a/b_plait_sf"/>
</dbReference>
<keyword evidence="4" id="KW-1185">Reference proteome</keyword>